<keyword evidence="1" id="KW-1133">Transmembrane helix</keyword>
<dbReference type="EMBL" id="ML995808">
    <property type="protein sequence ID" value="KAF2774328.1"/>
    <property type="molecule type" value="Genomic_DNA"/>
</dbReference>
<keyword evidence="3" id="KW-1185">Reference proteome</keyword>
<proteinExistence type="predicted"/>
<evidence type="ECO:0000313" key="3">
    <source>
        <dbReference type="Proteomes" id="UP000799436"/>
    </source>
</evidence>
<reference evidence="2" key="1">
    <citation type="journal article" date="2020" name="Stud. Mycol.">
        <title>101 Dothideomycetes genomes: a test case for predicting lifestyles and emergence of pathogens.</title>
        <authorList>
            <person name="Haridas S."/>
            <person name="Albert R."/>
            <person name="Binder M."/>
            <person name="Bloem J."/>
            <person name="Labutti K."/>
            <person name="Salamov A."/>
            <person name="Andreopoulos B."/>
            <person name="Baker S."/>
            <person name="Barry K."/>
            <person name="Bills G."/>
            <person name="Bluhm B."/>
            <person name="Cannon C."/>
            <person name="Castanera R."/>
            <person name="Culley D."/>
            <person name="Daum C."/>
            <person name="Ezra D."/>
            <person name="Gonzalez J."/>
            <person name="Henrissat B."/>
            <person name="Kuo A."/>
            <person name="Liang C."/>
            <person name="Lipzen A."/>
            <person name="Lutzoni F."/>
            <person name="Magnuson J."/>
            <person name="Mondo S."/>
            <person name="Nolan M."/>
            <person name="Ohm R."/>
            <person name="Pangilinan J."/>
            <person name="Park H.-J."/>
            <person name="Ramirez L."/>
            <person name="Alfaro M."/>
            <person name="Sun H."/>
            <person name="Tritt A."/>
            <person name="Yoshinaga Y."/>
            <person name="Zwiers L.-H."/>
            <person name="Turgeon B."/>
            <person name="Goodwin S."/>
            <person name="Spatafora J."/>
            <person name="Crous P."/>
            <person name="Grigoriev I."/>
        </authorList>
    </citation>
    <scope>NUCLEOTIDE SEQUENCE</scope>
    <source>
        <strain evidence="2">CBS 116005</strain>
    </source>
</reference>
<name>A0A6G1LPG2_9PEZI</name>
<accession>A0A6G1LPG2</accession>
<organism evidence="2 3">
    <name type="scientific">Teratosphaeria nubilosa</name>
    <dbReference type="NCBI Taxonomy" id="161662"/>
    <lineage>
        <taxon>Eukaryota</taxon>
        <taxon>Fungi</taxon>
        <taxon>Dikarya</taxon>
        <taxon>Ascomycota</taxon>
        <taxon>Pezizomycotina</taxon>
        <taxon>Dothideomycetes</taxon>
        <taxon>Dothideomycetidae</taxon>
        <taxon>Mycosphaerellales</taxon>
        <taxon>Teratosphaeriaceae</taxon>
        <taxon>Teratosphaeria</taxon>
    </lineage>
</organism>
<sequence length="56" mass="6207">MQLRIISQLRGRWWGCAALFAAAITVHHHLILRDNERLVPGLPALVAMAMKSGTSQ</sequence>
<gene>
    <name evidence="2" type="ORF">EJ03DRAFT_322920</name>
</gene>
<dbReference type="Proteomes" id="UP000799436">
    <property type="component" value="Unassembled WGS sequence"/>
</dbReference>
<keyword evidence="1" id="KW-0812">Transmembrane</keyword>
<evidence type="ECO:0000313" key="2">
    <source>
        <dbReference type="EMBL" id="KAF2774328.1"/>
    </source>
</evidence>
<evidence type="ECO:0000256" key="1">
    <source>
        <dbReference type="SAM" id="Phobius"/>
    </source>
</evidence>
<keyword evidence="1" id="KW-0472">Membrane</keyword>
<protein>
    <submittedName>
        <fullName evidence="2">Uncharacterized protein</fullName>
    </submittedName>
</protein>
<feature type="transmembrane region" description="Helical" evidence="1">
    <location>
        <begin position="12"/>
        <end position="32"/>
    </location>
</feature>
<dbReference type="AlphaFoldDB" id="A0A6G1LPG2"/>